<feature type="region of interest" description="Disordered" evidence="8">
    <location>
        <begin position="190"/>
        <end position="381"/>
    </location>
</feature>
<name>A0A058ZG82_FONAL</name>
<evidence type="ECO:0000256" key="3">
    <source>
        <dbReference type="ARBA" id="ARBA00022664"/>
    </source>
</evidence>
<evidence type="ECO:0000256" key="5">
    <source>
        <dbReference type="ARBA" id="ARBA00023187"/>
    </source>
</evidence>
<dbReference type="RefSeq" id="XP_009492163.1">
    <property type="nucleotide sequence ID" value="XM_009493888.1"/>
</dbReference>
<dbReference type="GeneID" id="20524780"/>
<protein>
    <recommendedName>
        <fullName evidence="7">Pre-mRNA-splicing factor 38</fullName>
    </recommendedName>
</protein>
<evidence type="ECO:0000256" key="1">
    <source>
        <dbReference type="ARBA" id="ARBA00004123"/>
    </source>
</evidence>
<feature type="compositionally biased region" description="Basic and acidic residues" evidence="8">
    <location>
        <begin position="246"/>
        <end position="258"/>
    </location>
</feature>
<evidence type="ECO:0000256" key="6">
    <source>
        <dbReference type="ARBA" id="ARBA00023242"/>
    </source>
</evidence>
<proteinExistence type="inferred from homology"/>
<dbReference type="Proteomes" id="UP000030693">
    <property type="component" value="Unassembled WGS sequence"/>
</dbReference>
<dbReference type="Pfam" id="PF03371">
    <property type="entry name" value="PRP38"/>
    <property type="match status" value="1"/>
</dbReference>
<comment type="similarity">
    <text evidence="2 7">Belongs to the PRP38 family.</text>
</comment>
<evidence type="ECO:0000256" key="8">
    <source>
        <dbReference type="SAM" id="MobiDB-lite"/>
    </source>
</evidence>
<keyword evidence="6 7" id="KW-0539">Nucleus</keyword>
<reference evidence="9" key="1">
    <citation type="submission" date="2013-04" db="EMBL/GenBank/DDBJ databases">
        <title>The Genome Sequence of Fonticula alba ATCC 38817.</title>
        <authorList>
            <consortium name="The Broad Institute Genomics Platform"/>
            <person name="Russ C."/>
            <person name="Cuomo C."/>
            <person name="Burger G."/>
            <person name="Gray M.W."/>
            <person name="Holland P.W.H."/>
            <person name="King N."/>
            <person name="Lang F.B.F."/>
            <person name="Roger A.J."/>
            <person name="Ruiz-Trillo I."/>
            <person name="Brown M."/>
            <person name="Walker B."/>
            <person name="Young S."/>
            <person name="Zeng Q."/>
            <person name="Gargeya S."/>
            <person name="Fitzgerald M."/>
            <person name="Haas B."/>
            <person name="Abouelleil A."/>
            <person name="Allen A.W."/>
            <person name="Alvarado L."/>
            <person name="Arachchi H.M."/>
            <person name="Berlin A.M."/>
            <person name="Chapman S.B."/>
            <person name="Gainer-Dewar J."/>
            <person name="Goldberg J."/>
            <person name="Griggs A."/>
            <person name="Gujja S."/>
            <person name="Hansen M."/>
            <person name="Howarth C."/>
            <person name="Imamovic A."/>
            <person name="Ireland A."/>
            <person name="Larimer J."/>
            <person name="McCowan C."/>
            <person name="Murphy C."/>
            <person name="Pearson M."/>
            <person name="Poon T.W."/>
            <person name="Priest M."/>
            <person name="Roberts A."/>
            <person name="Saif S."/>
            <person name="Shea T."/>
            <person name="Sisk P."/>
            <person name="Sykes S."/>
            <person name="Wortman J."/>
            <person name="Nusbaum C."/>
            <person name="Birren B."/>
        </authorList>
    </citation>
    <scope>NUCLEOTIDE SEQUENCE [LARGE SCALE GENOMIC DNA]</scope>
    <source>
        <strain evidence="9">ATCC 38817</strain>
    </source>
</reference>
<comment type="subcellular location">
    <subcellularLocation>
        <location evidence="1 7">Nucleus</location>
    </subcellularLocation>
</comment>
<dbReference type="RefSeq" id="XP_009492164.1">
    <property type="nucleotide sequence ID" value="XM_009493889.1"/>
</dbReference>
<dbReference type="OMA" id="EDDCTSR"/>
<dbReference type="InterPro" id="IPR005037">
    <property type="entry name" value="PRP38"/>
</dbReference>
<accession>A0A058ZG82</accession>
<evidence type="ECO:0000313" key="10">
    <source>
        <dbReference type="Proteomes" id="UP000030693"/>
    </source>
</evidence>
<sequence>MVYIRADRMDLSQKSYHGTNPMNLIPKIMRERIFNSLYWKERCFGLNDADVVDRAAEITHIGGTYGHTNTATPFICLALKLLRSPNRETLIAFIDQTHFKYLRALGAFVFRLIAPSADIYNYLEPLLIDLRKLRMRNQEGEFYLSFLDSFVDELLTETHVLGVPMPTLVQRHVLEAAGTLRPRDYPLYGEEEEEAERASATGAGALAQGDDVDRRRDASPPARRPGSDDRNSERSGSGRSRLFKPLPRDDRQSGDRGRSRSRSRSRSRDRGRSRRDRSRSRSRDRGRSRRDRSRSRSWDRGRSRRDRSRSRSRSRDPPGWNARGSRDDNRPDRYDRRERSRSPHRPGDRHRQRNYSRSRSRSRSPFGRGTDRRSTSRSRSR</sequence>
<evidence type="ECO:0000313" key="9">
    <source>
        <dbReference type="EMBL" id="KCV72462.1"/>
    </source>
</evidence>
<gene>
    <name evidence="9" type="ORF">H696_00055</name>
</gene>
<dbReference type="GO" id="GO:0000398">
    <property type="term" value="P:mRNA splicing, via spliceosome"/>
    <property type="evidence" value="ECO:0007669"/>
    <property type="project" value="UniProtKB-UniRule"/>
</dbReference>
<evidence type="ECO:0000256" key="7">
    <source>
        <dbReference type="RuleBase" id="RU367025"/>
    </source>
</evidence>
<feature type="compositionally biased region" description="Basic and acidic residues" evidence="8">
    <location>
        <begin position="324"/>
        <end position="341"/>
    </location>
</feature>
<dbReference type="eggNOG" id="KOG2889">
    <property type="taxonomic scope" value="Eukaryota"/>
</dbReference>
<dbReference type="EMBL" id="KB932201">
    <property type="protein sequence ID" value="KCV72462.1"/>
    <property type="molecule type" value="Genomic_DNA"/>
</dbReference>
<dbReference type="EMBL" id="KB932201">
    <property type="protein sequence ID" value="KCV72463.1"/>
    <property type="molecule type" value="Genomic_DNA"/>
</dbReference>
<keyword evidence="10" id="KW-1185">Reference proteome</keyword>
<keyword evidence="5 7" id="KW-0508">mRNA splicing</keyword>
<evidence type="ECO:0000256" key="2">
    <source>
        <dbReference type="ARBA" id="ARBA00006164"/>
    </source>
</evidence>
<feature type="compositionally biased region" description="Basic residues" evidence="8">
    <location>
        <begin position="259"/>
        <end position="278"/>
    </location>
</feature>
<evidence type="ECO:0000256" key="4">
    <source>
        <dbReference type="ARBA" id="ARBA00022728"/>
    </source>
</evidence>
<comment type="function">
    <text evidence="7">Required for pre-mRNA splicing.</text>
</comment>
<dbReference type="AlphaFoldDB" id="A0A058ZG82"/>
<feature type="compositionally biased region" description="Basic residues" evidence="8">
    <location>
        <begin position="302"/>
        <end position="312"/>
    </location>
</feature>
<keyword evidence="4 7" id="KW-0747">Spliceosome</keyword>
<feature type="compositionally biased region" description="Basic residues" evidence="8">
    <location>
        <begin position="342"/>
        <end position="362"/>
    </location>
</feature>
<feature type="compositionally biased region" description="Low complexity" evidence="8">
    <location>
        <begin position="198"/>
        <end position="209"/>
    </location>
</feature>
<keyword evidence="3 7" id="KW-0507">mRNA processing</keyword>
<dbReference type="STRING" id="691883.A0A058ZG82"/>
<dbReference type="PANTHER" id="PTHR23142">
    <property type="entry name" value="PRE-MRNA-SPLICING FACTOR 38A-RELATED"/>
    <property type="match status" value="1"/>
</dbReference>
<dbReference type="GO" id="GO:0005681">
    <property type="term" value="C:spliceosomal complex"/>
    <property type="evidence" value="ECO:0007669"/>
    <property type="project" value="UniProtKB-KW"/>
</dbReference>
<organism evidence="9">
    <name type="scientific">Fonticula alba</name>
    <name type="common">Slime mold</name>
    <dbReference type="NCBI Taxonomy" id="691883"/>
    <lineage>
        <taxon>Eukaryota</taxon>
        <taxon>Rotosphaerida</taxon>
        <taxon>Fonticulaceae</taxon>
        <taxon>Fonticula</taxon>
    </lineage>
</organism>
<dbReference type="OrthoDB" id="190958at2759"/>